<proteinExistence type="predicted"/>
<dbReference type="AlphaFoldDB" id="A0A1H3N3U1"/>
<dbReference type="EMBL" id="FNPF01000020">
    <property type="protein sequence ID" value="SDY83370.1"/>
    <property type="molecule type" value="Genomic_DNA"/>
</dbReference>
<sequence length="221" mass="23645">MRLGSGYPVAALAVVLAVAAVMLVPSRSDQAWFLMRDVNPMAALSAAEAARAEAPSDERAARVLALIQMHLGDMDAAGSTLRERVEISGGAPGAIHELARHHVSMGRPREAIELFLTLPAISLSPDEQLYVAGWLRANRDVAGELGFLSELWREGGLDSAGAHRYAALLAASGDRSTSVSVYRTLDGNGALLDPVARLQFQTLLQQAGHTEEAARRVAEWR</sequence>
<accession>A0A1H3N3U1</accession>
<keyword evidence="2" id="KW-1185">Reference proteome</keyword>
<organism evidence="1 2">
    <name type="scientific">Citreimonas salinaria</name>
    <dbReference type="NCBI Taxonomy" id="321339"/>
    <lineage>
        <taxon>Bacteria</taxon>
        <taxon>Pseudomonadati</taxon>
        <taxon>Pseudomonadota</taxon>
        <taxon>Alphaproteobacteria</taxon>
        <taxon>Rhodobacterales</taxon>
        <taxon>Roseobacteraceae</taxon>
        <taxon>Citreimonas</taxon>
    </lineage>
</organism>
<protein>
    <recommendedName>
        <fullName evidence="3">Tetratricopeptide repeat-containing protein</fullName>
    </recommendedName>
</protein>
<reference evidence="1 2" key="1">
    <citation type="submission" date="2016-10" db="EMBL/GenBank/DDBJ databases">
        <authorList>
            <person name="de Groot N.N."/>
        </authorList>
    </citation>
    <scope>NUCLEOTIDE SEQUENCE [LARGE SCALE GENOMIC DNA]</scope>
    <source>
        <strain evidence="1 2">DSM 26880</strain>
    </source>
</reference>
<name>A0A1H3N3U1_9RHOB</name>
<evidence type="ECO:0008006" key="3">
    <source>
        <dbReference type="Google" id="ProtNLM"/>
    </source>
</evidence>
<gene>
    <name evidence="1" type="ORF">SAMN05444340_1205</name>
</gene>
<evidence type="ECO:0000313" key="2">
    <source>
        <dbReference type="Proteomes" id="UP000199286"/>
    </source>
</evidence>
<evidence type="ECO:0000313" key="1">
    <source>
        <dbReference type="EMBL" id="SDY83370.1"/>
    </source>
</evidence>
<dbReference type="InterPro" id="IPR011990">
    <property type="entry name" value="TPR-like_helical_dom_sf"/>
</dbReference>
<dbReference type="Gene3D" id="1.25.40.10">
    <property type="entry name" value="Tetratricopeptide repeat domain"/>
    <property type="match status" value="1"/>
</dbReference>
<dbReference type="Proteomes" id="UP000199286">
    <property type="component" value="Unassembled WGS sequence"/>
</dbReference>
<dbReference type="STRING" id="321339.SAMN05444340_1205"/>
<dbReference type="SUPFAM" id="SSF48452">
    <property type="entry name" value="TPR-like"/>
    <property type="match status" value="1"/>
</dbReference>